<evidence type="ECO:0000256" key="8">
    <source>
        <dbReference type="ARBA" id="ARBA00023268"/>
    </source>
</evidence>
<sequence length="1738" mass="195132">MASYVKVQGTGHVNRFPLDDAGSLNLAVLQAQYPTARGLLYSEDDCKVVVPAQQGIIKPPADGWSERLYSVLLPEPTTPPTNEKAILDIQSQLMKLLLKPQTQLVMAPERKMSTFEGKVGEVREFITNMENAFKRYSVPEDQQGAFLLDYLRGGPKAEVKALLAERKTIGEIMTFLRESYRDKLPVGELQRLFLERRQNPGEPIRDYAVDLEKRFLRLTRMDAKLYSKPDSTLAEQFIEGIDDLYLRNSCRDLYERGTIETFRELREYAIKRQGREESRSKPSDVYSAAIQTSALRAVANEVVDAVRQLTQPSSGQAPMTSANPPTYPRRTADGSTIPHRGVKPQSSAVGSRTVEINVGSTGETTPEFMQKAVGECFAVDVLFSKVKVTCLLDPGSQVTTVGERFFRQCLEPVGFKLQAIPEPFTLVSANGSSIPYIGCFETDVEAVGLVIPSRVVLVICERYSSLNAWKSGSVYGILGMNVLQGCWEGLMSTQQHSRLKRIPWPTPDPVWQKAMQTVNRRLTFGAEDGQVGQARLCGQPLVLSARQGVVVEARSRTGPADEAYEAVLEPTSDGGLPSGVITPPCLVKVDSGRFPVVLYNETDAEVVIPSSTSLGKLYLGYSVSCKDGHKEKENSKVEIKQETVAVEVQPSSMPLAVDVDVAVLEDEQKAKVASLLRKHENAFSCNDQDFGFADKITHRISTGSAHPIRQRHRPLPPSQYRAVREHIQDLLKKQVIRESSSPWASPVVIVQKKDASIRLCVDYRQLNRLTHRDSFPLPRIEESLQALGGAKFFTVLDLTSGYYQVAMHPDDIEKTAFTVPFGLFEYTRMPFGLSNAPATFQRLMQRCLGDQCFDNVLIYLDDIIVYSSDFDSHLAHLDRVFTRLREQGLKLKPAKCHLLQQEVRYLGHLVSSKGVAVDPEKIEVVVDWPEPKTVRDVRAFLGFTGFFRRFIEGYASIAEPLFQHLKGDRATKKKKNRPTRDEIELGSSGQAAFRSLIDRLTKAPILSYANFSRPFRVETDASGTGLGAILFQEDDDARLHVVAYASRTLKAAERSGRYSAFKLELLAIKWAVTEVFKDYLLGNKCCIVTDHHPLLFLDKANLGCTEMRWVQQLSSFEYELVYRPGKCNQAPDALSRRCNSQNEANVDQENQNLCEPVEPMVMLSSCISACLTGYTSGAFLPPALCHHIEACRIGGISCLPGYTLMQLHNLQQEDPTLGKVMKFVARGQKPDRQERMGCPRDVLQLLRNWDRLFVRDSCLYRKVISPSNKQPCFQLLLPTSLRDEALRRFHDESGHFGSKRTFHLLWTRFHWHNMYKAVKEWCSKCRRCAVSKPPVRQTRPPFATLSASAPMEVVAMDFTTLEALDGGFENVLVVTDVHTKYVWAIPTKDQRAPSVARALVQHVFLPFGCPLRLHSDQGRNFESNVVRELCNLYGIQRSHTTPYHPAGNGQCERFNRTLHNMLAALPEKKKKKWPEYLPALVYAYNNSKNSTTGVEPFFLMFGRNGRFPHGLVLGVEASPKSGRTLGSYVSRHQKVLKEARRIASRNTELAAAARQARQARHSFEKPLEVGHYVLVRQHGLRGRSKIADHWLDEPHLVIKRPFPDRPVYVVRSHLGQERVVHRTALKHCPWLPENRPVESSSDRASDSETDSSSCPRAYMLRPRATTIKPGQLPIGVENAPSSDESDRPQPQVKEEEEAVPEESPEPSAVDTAQNGSTSAALPRRYPVRSTRGVLPDRF</sequence>
<evidence type="ECO:0000256" key="2">
    <source>
        <dbReference type="ARBA" id="ARBA00022679"/>
    </source>
</evidence>
<dbReference type="EnsemblMetazoa" id="XM_038205066.1">
    <property type="protein sequence ID" value="XP_038060994.1"/>
    <property type="gene ID" value="LOC119731793"/>
</dbReference>
<dbReference type="FunFam" id="3.10.10.10:FF:000007">
    <property type="entry name" value="Retrovirus-related Pol polyprotein from transposon 17.6-like Protein"/>
    <property type="match status" value="1"/>
</dbReference>
<dbReference type="GO" id="GO:0003964">
    <property type="term" value="F:RNA-directed DNA polymerase activity"/>
    <property type="evidence" value="ECO:0007669"/>
    <property type="project" value="UniProtKB-KW"/>
</dbReference>
<dbReference type="InterPro" id="IPR050951">
    <property type="entry name" value="Retrovirus_Pol_polyprotein"/>
</dbReference>
<dbReference type="PANTHER" id="PTHR37984:SF5">
    <property type="entry name" value="PROTEIN NYNRIN-LIKE"/>
    <property type="match status" value="1"/>
</dbReference>
<dbReference type="GO" id="GO:0015074">
    <property type="term" value="P:DNA integration"/>
    <property type="evidence" value="ECO:0007669"/>
    <property type="project" value="InterPro"/>
</dbReference>
<dbReference type="CDD" id="cd01647">
    <property type="entry name" value="RT_LTR"/>
    <property type="match status" value="1"/>
</dbReference>
<feature type="compositionally biased region" description="Acidic residues" evidence="9">
    <location>
        <begin position="1694"/>
        <end position="1704"/>
    </location>
</feature>
<dbReference type="InterPro" id="IPR036397">
    <property type="entry name" value="RNaseH_sf"/>
</dbReference>
<dbReference type="PROSITE" id="PS50878">
    <property type="entry name" value="RT_POL"/>
    <property type="match status" value="1"/>
</dbReference>
<evidence type="ECO:0000256" key="4">
    <source>
        <dbReference type="ARBA" id="ARBA00022722"/>
    </source>
</evidence>
<dbReference type="InterPro" id="IPR041577">
    <property type="entry name" value="RT_RNaseH_2"/>
</dbReference>
<dbReference type="SUPFAM" id="SSF53098">
    <property type="entry name" value="Ribonuclease H-like"/>
    <property type="match status" value="1"/>
</dbReference>
<dbReference type="Pfam" id="PF18694">
    <property type="entry name" value="TDP-43_N"/>
    <property type="match status" value="1"/>
</dbReference>
<dbReference type="PROSITE" id="PS50994">
    <property type="entry name" value="INTEGRASE"/>
    <property type="match status" value="1"/>
</dbReference>
<feature type="compositionally biased region" description="Polar residues" evidence="9">
    <location>
        <begin position="1710"/>
        <end position="1719"/>
    </location>
</feature>
<evidence type="ECO:0000259" key="11">
    <source>
        <dbReference type="PROSITE" id="PS50994"/>
    </source>
</evidence>
<keyword evidence="6" id="KW-0378">Hydrolase</keyword>
<dbReference type="Gene3D" id="3.10.10.10">
    <property type="entry name" value="HIV Type 1 Reverse Transcriptase, subunit A, domain 1"/>
    <property type="match status" value="1"/>
</dbReference>
<evidence type="ECO:0000259" key="10">
    <source>
        <dbReference type="PROSITE" id="PS50878"/>
    </source>
</evidence>
<feature type="domain" description="Reverse transcriptase" evidence="10">
    <location>
        <begin position="731"/>
        <end position="910"/>
    </location>
</feature>
<dbReference type="Proteomes" id="UP000887568">
    <property type="component" value="Unplaced"/>
</dbReference>
<dbReference type="Pfam" id="PF17919">
    <property type="entry name" value="RT_RNaseH_2"/>
    <property type="match status" value="1"/>
</dbReference>
<keyword evidence="4" id="KW-0540">Nuclease</keyword>
<dbReference type="GeneID" id="119731793"/>
<evidence type="ECO:0000313" key="13">
    <source>
        <dbReference type="Proteomes" id="UP000887568"/>
    </source>
</evidence>
<dbReference type="Gene3D" id="3.30.420.10">
    <property type="entry name" value="Ribonuclease H-like superfamily/Ribonuclease H"/>
    <property type="match status" value="1"/>
</dbReference>
<dbReference type="FunFam" id="3.30.420.10:FF:000032">
    <property type="entry name" value="Retrovirus-related Pol polyprotein from transposon 297-like Protein"/>
    <property type="match status" value="1"/>
</dbReference>
<dbReference type="Gene3D" id="3.30.70.270">
    <property type="match status" value="2"/>
</dbReference>
<protein>
    <recommendedName>
        <fullName evidence="14">Reverse transcriptase</fullName>
    </recommendedName>
</protein>
<organism evidence="12 13">
    <name type="scientific">Patiria miniata</name>
    <name type="common">Bat star</name>
    <name type="synonym">Asterina miniata</name>
    <dbReference type="NCBI Taxonomy" id="46514"/>
    <lineage>
        <taxon>Eukaryota</taxon>
        <taxon>Metazoa</taxon>
        <taxon>Echinodermata</taxon>
        <taxon>Eleutherozoa</taxon>
        <taxon>Asterozoa</taxon>
        <taxon>Asteroidea</taxon>
        <taxon>Valvatacea</taxon>
        <taxon>Valvatida</taxon>
        <taxon>Asterinidae</taxon>
        <taxon>Patiria</taxon>
    </lineage>
</organism>
<dbReference type="FunFam" id="3.30.70.270:FF:000020">
    <property type="entry name" value="Transposon Tf2-6 polyprotein-like Protein"/>
    <property type="match status" value="1"/>
</dbReference>
<dbReference type="RefSeq" id="XP_038060994.1">
    <property type="nucleotide sequence ID" value="XM_038205066.1"/>
</dbReference>
<dbReference type="PANTHER" id="PTHR37984">
    <property type="entry name" value="PROTEIN CBG26694"/>
    <property type="match status" value="1"/>
</dbReference>
<dbReference type="GO" id="GO:0003676">
    <property type="term" value="F:nucleic acid binding"/>
    <property type="evidence" value="ECO:0007669"/>
    <property type="project" value="InterPro"/>
</dbReference>
<evidence type="ECO:0000256" key="7">
    <source>
        <dbReference type="ARBA" id="ARBA00022918"/>
    </source>
</evidence>
<dbReference type="FunFam" id="1.10.340.70:FF:000001">
    <property type="entry name" value="Retrovirus-related Pol polyprotein from transposon gypsy-like Protein"/>
    <property type="match status" value="1"/>
</dbReference>
<dbReference type="SUPFAM" id="SSF56672">
    <property type="entry name" value="DNA/RNA polymerases"/>
    <property type="match status" value="1"/>
</dbReference>
<dbReference type="InterPro" id="IPR001584">
    <property type="entry name" value="Integrase_cat-core"/>
</dbReference>
<evidence type="ECO:0000256" key="3">
    <source>
        <dbReference type="ARBA" id="ARBA00022695"/>
    </source>
</evidence>
<feature type="domain" description="Integrase catalytic" evidence="11">
    <location>
        <begin position="1346"/>
        <end position="1504"/>
    </location>
</feature>
<dbReference type="InterPro" id="IPR041105">
    <property type="entry name" value="TDP-43_N"/>
</dbReference>
<dbReference type="Gene3D" id="1.10.340.70">
    <property type="match status" value="1"/>
</dbReference>
<dbReference type="GO" id="GO:0008233">
    <property type="term" value="F:peptidase activity"/>
    <property type="evidence" value="ECO:0007669"/>
    <property type="project" value="UniProtKB-KW"/>
</dbReference>
<dbReference type="InterPro" id="IPR043502">
    <property type="entry name" value="DNA/RNA_pol_sf"/>
</dbReference>
<keyword evidence="5" id="KW-0255">Endonuclease</keyword>
<keyword evidence="1" id="KW-0645">Protease</keyword>
<dbReference type="InterPro" id="IPR000477">
    <property type="entry name" value="RT_dom"/>
</dbReference>
<dbReference type="InterPro" id="IPR043128">
    <property type="entry name" value="Rev_trsase/Diguanyl_cyclase"/>
</dbReference>
<dbReference type="OrthoDB" id="4369127at2759"/>
<keyword evidence="7" id="KW-0695">RNA-directed DNA polymerase</keyword>
<dbReference type="Pfam" id="PF17921">
    <property type="entry name" value="Integrase_H2C2"/>
    <property type="match status" value="1"/>
</dbReference>
<name>A0A914ACC6_PATMI</name>
<dbReference type="GO" id="GO:0006508">
    <property type="term" value="P:proteolysis"/>
    <property type="evidence" value="ECO:0007669"/>
    <property type="project" value="UniProtKB-KW"/>
</dbReference>
<feature type="region of interest" description="Disordered" evidence="9">
    <location>
        <begin position="1631"/>
        <end position="1738"/>
    </location>
</feature>
<evidence type="ECO:0000256" key="1">
    <source>
        <dbReference type="ARBA" id="ARBA00022670"/>
    </source>
</evidence>
<dbReference type="Pfam" id="PF00665">
    <property type="entry name" value="rve"/>
    <property type="match status" value="1"/>
</dbReference>
<dbReference type="InterPro" id="IPR012337">
    <property type="entry name" value="RNaseH-like_sf"/>
</dbReference>
<dbReference type="Pfam" id="PF00078">
    <property type="entry name" value="RVT_1"/>
    <property type="match status" value="1"/>
</dbReference>
<keyword evidence="13" id="KW-1185">Reference proteome</keyword>
<evidence type="ECO:0000256" key="5">
    <source>
        <dbReference type="ARBA" id="ARBA00022759"/>
    </source>
</evidence>
<evidence type="ECO:0000256" key="9">
    <source>
        <dbReference type="SAM" id="MobiDB-lite"/>
    </source>
</evidence>
<keyword evidence="8" id="KW-0511">Multifunctional enzyme</keyword>
<proteinExistence type="predicted"/>
<dbReference type="GO" id="GO:0004519">
    <property type="term" value="F:endonuclease activity"/>
    <property type="evidence" value="ECO:0007669"/>
    <property type="project" value="UniProtKB-KW"/>
</dbReference>
<accession>A0A914ACC6</accession>
<keyword evidence="2" id="KW-0808">Transferase</keyword>
<evidence type="ECO:0000313" key="12">
    <source>
        <dbReference type="EnsemblMetazoa" id="XP_038060994.1"/>
    </source>
</evidence>
<keyword evidence="3" id="KW-0548">Nucleotidyltransferase</keyword>
<dbReference type="InterPro" id="IPR041588">
    <property type="entry name" value="Integrase_H2C2"/>
</dbReference>
<reference evidence="12" key="1">
    <citation type="submission" date="2022-11" db="UniProtKB">
        <authorList>
            <consortium name="EnsemblMetazoa"/>
        </authorList>
    </citation>
    <scope>IDENTIFICATION</scope>
</reference>
<evidence type="ECO:0000256" key="6">
    <source>
        <dbReference type="ARBA" id="ARBA00022801"/>
    </source>
</evidence>
<evidence type="ECO:0008006" key="14">
    <source>
        <dbReference type="Google" id="ProtNLM"/>
    </source>
</evidence>
<dbReference type="OMA" id="TIPECGF"/>
<dbReference type="CDD" id="cd09274">
    <property type="entry name" value="RNase_HI_RT_Ty3"/>
    <property type="match status" value="1"/>
</dbReference>